<evidence type="ECO:0000256" key="1">
    <source>
        <dbReference type="SAM" id="MobiDB-lite"/>
    </source>
</evidence>
<evidence type="ECO:0000313" key="3">
    <source>
        <dbReference type="Proteomes" id="UP000479000"/>
    </source>
</evidence>
<feature type="non-terminal residue" evidence="2">
    <location>
        <position position="87"/>
    </location>
</feature>
<sequence>MGGYVAQFIVTEFRKYFKIGVISENFFDFRTRKRTCRNARREPSAVKWTYTIRRGLSGSANAPNSKNARERCRPTTAIRSPTERDSS</sequence>
<organism evidence="2 3">
    <name type="scientific">Nesidiocoris tenuis</name>
    <dbReference type="NCBI Taxonomy" id="355587"/>
    <lineage>
        <taxon>Eukaryota</taxon>
        <taxon>Metazoa</taxon>
        <taxon>Ecdysozoa</taxon>
        <taxon>Arthropoda</taxon>
        <taxon>Hexapoda</taxon>
        <taxon>Insecta</taxon>
        <taxon>Pterygota</taxon>
        <taxon>Neoptera</taxon>
        <taxon>Paraneoptera</taxon>
        <taxon>Hemiptera</taxon>
        <taxon>Heteroptera</taxon>
        <taxon>Panheteroptera</taxon>
        <taxon>Cimicomorpha</taxon>
        <taxon>Miridae</taxon>
        <taxon>Dicyphina</taxon>
        <taxon>Nesidiocoris</taxon>
    </lineage>
</organism>
<evidence type="ECO:0000313" key="2">
    <source>
        <dbReference type="EMBL" id="CAB0020748.1"/>
    </source>
</evidence>
<dbReference type="Proteomes" id="UP000479000">
    <property type="component" value="Unassembled WGS sequence"/>
</dbReference>
<name>A0A6H5HRM7_9HEMI</name>
<gene>
    <name evidence="2" type="ORF">NTEN_LOCUS24299</name>
</gene>
<keyword evidence="3" id="KW-1185">Reference proteome</keyword>
<proteinExistence type="predicted"/>
<protein>
    <submittedName>
        <fullName evidence="2">Uncharacterized protein</fullName>
    </submittedName>
</protein>
<accession>A0A6H5HRM7</accession>
<dbReference type="EMBL" id="CADCXU010035687">
    <property type="protein sequence ID" value="CAB0020748.1"/>
    <property type="molecule type" value="Genomic_DNA"/>
</dbReference>
<reference evidence="2 3" key="1">
    <citation type="submission" date="2020-02" db="EMBL/GenBank/DDBJ databases">
        <authorList>
            <person name="Ferguson B K."/>
        </authorList>
    </citation>
    <scope>NUCLEOTIDE SEQUENCE [LARGE SCALE GENOMIC DNA]</scope>
</reference>
<feature type="region of interest" description="Disordered" evidence="1">
    <location>
        <begin position="57"/>
        <end position="87"/>
    </location>
</feature>
<dbReference type="AlphaFoldDB" id="A0A6H5HRM7"/>